<reference evidence="3 4" key="1">
    <citation type="submission" date="2024-09" db="EMBL/GenBank/DDBJ databases">
        <title>Itraconazole resistance in Madurella fahalii resulting from another homologue of gene encoding cytochrome P450 14-alpha sterol demethylase (CYP51).</title>
        <authorList>
            <person name="Yoshioka I."/>
            <person name="Fahal A.H."/>
            <person name="Kaneko S."/>
            <person name="Yaguchi T."/>
        </authorList>
    </citation>
    <scope>NUCLEOTIDE SEQUENCE [LARGE SCALE GENOMIC DNA]</scope>
    <source>
        <strain evidence="3 4">IFM 68171</strain>
    </source>
</reference>
<dbReference type="CDD" id="cd00159">
    <property type="entry name" value="RhoGAP"/>
    <property type="match status" value="1"/>
</dbReference>
<organism evidence="3 4">
    <name type="scientific">Madurella fahalii</name>
    <dbReference type="NCBI Taxonomy" id="1157608"/>
    <lineage>
        <taxon>Eukaryota</taxon>
        <taxon>Fungi</taxon>
        <taxon>Dikarya</taxon>
        <taxon>Ascomycota</taxon>
        <taxon>Pezizomycotina</taxon>
        <taxon>Sordariomycetes</taxon>
        <taxon>Sordariomycetidae</taxon>
        <taxon>Sordariales</taxon>
        <taxon>Sordariales incertae sedis</taxon>
        <taxon>Madurella</taxon>
    </lineage>
</organism>
<feature type="compositionally biased region" description="Low complexity" evidence="1">
    <location>
        <begin position="273"/>
        <end position="292"/>
    </location>
</feature>
<gene>
    <name evidence="3" type="ORF">MFIFM68171_08611</name>
</gene>
<name>A0ABQ0GKZ3_9PEZI</name>
<accession>A0ABQ0GKZ3</accession>
<evidence type="ECO:0000313" key="3">
    <source>
        <dbReference type="EMBL" id="GAB1318401.1"/>
    </source>
</evidence>
<feature type="region of interest" description="Disordered" evidence="1">
    <location>
        <begin position="338"/>
        <end position="364"/>
    </location>
</feature>
<sequence>MTDILDGGLREQLAAALLGWGGGDGDHRTSGEDDDDGRQTPKAAPAVAQIPGSIRYPMLHVDEGDRGTVNDDIDADSIMTRTDSVVLPLESRRHAEQQSYPMRQPLPTSQKALPALPGDIALASPEPEMSCRISRFPFSHPCEVPELVPDQEDVMNSATSPSASGPVTPSVVTDVFRPLTQIRSFDAGLGPLPALAPSPEITNHRMRQMSIDTILSETSASDGLGNTREEEGDGVNEDGVSLMTSTEASSSKSSSDDSGTERARRQFLTVGNHSHAASMSSMGSASPSAGSGDWRPSNMGAVRKSASFFSLIRSGSRPPAEEECLEKRCLTPFELTTPPRVPWHPDDLPPPSSSSSTNPRESNRGSRFFARMPWLSDAEPNKPQAVFGVDLKESIRAAPMKIRISHKGRSTSYRTFPLSVYKCCEFIRRAGGTDGNIFSSPGNAYNVSNLKDIFSQPPSYGEQFQFEGSDYTVYDAARLILIFLEELPKPLISQSVVRSWVLLARQAGAIEPPCPRVETGLDFWTEALNRLPTANRNLTKQLLTVFAEVLLAASGDITEADARRLASAVSRAMFHQDTDASVLVSNHDTRSKEQKRKSTKRNVHPTLALAFLIRKRGEYAISLGKLAGSSAHRESKLFLPSTREMLEWKGGQ</sequence>
<evidence type="ECO:0000313" key="4">
    <source>
        <dbReference type="Proteomes" id="UP001628179"/>
    </source>
</evidence>
<dbReference type="Pfam" id="PF00620">
    <property type="entry name" value="RhoGAP"/>
    <property type="match status" value="1"/>
</dbReference>
<dbReference type="RefSeq" id="XP_070920132.1">
    <property type="nucleotide sequence ID" value="XM_071064031.1"/>
</dbReference>
<dbReference type="PANTHER" id="PTHR12783:SF5">
    <property type="entry name" value="RALA-BINDING PROTEIN 1"/>
    <property type="match status" value="1"/>
</dbReference>
<dbReference type="SUPFAM" id="SSF48350">
    <property type="entry name" value="GTPase activation domain, GAP"/>
    <property type="match status" value="1"/>
</dbReference>
<dbReference type="EMBL" id="BAAFSV010000005">
    <property type="protein sequence ID" value="GAB1318401.1"/>
    <property type="molecule type" value="Genomic_DNA"/>
</dbReference>
<dbReference type="InterPro" id="IPR039767">
    <property type="entry name" value="RALBP1"/>
</dbReference>
<feature type="domain" description="Rho-GAP" evidence="2">
    <location>
        <begin position="389"/>
        <end position="620"/>
    </location>
</feature>
<feature type="region of interest" description="Disordered" evidence="1">
    <location>
        <begin position="20"/>
        <end position="45"/>
    </location>
</feature>
<feature type="region of interest" description="Disordered" evidence="1">
    <location>
        <begin position="218"/>
        <end position="298"/>
    </location>
</feature>
<evidence type="ECO:0000256" key="1">
    <source>
        <dbReference type="SAM" id="MobiDB-lite"/>
    </source>
</evidence>
<comment type="caution">
    <text evidence="3">The sequence shown here is derived from an EMBL/GenBank/DDBJ whole genome shotgun (WGS) entry which is preliminary data.</text>
</comment>
<dbReference type="SMART" id="SM00324">
    <property type="entry name" value="RhoGAP"/>
    <property type="match status" value="1"/>
</dbReference>
<dbReference type="GeneID" id="98179354"/>
<dbReference type="Proteomes" id="UP001628179">
    <property type="component" value="Unassembled WGS sequence"/>
</dbReference>
<evidence type="ECO:0000259" key="2">
    <source>
        <dbReference type="PROSITE" id="PS50238"/>
    </source>
</evidence>
<proteinExistence type="predicted"/>
<dbReference type="InterPro" id="IPR008936">
    <property type="entry name" value="Rho_GTPase_activation_prot"/>
</dbReference>
<protein>
    <submittedName>
        <fullName evidence="3">GTPase-activating protein SAC7</fullName>
    </submittedName>
</protein>
<dbReference type="InterPro" id="IPR000198">
    <property type="entry name" value="RhoGAP_dom"/>
</dbReference>
<keyword evidence="4" id="KW-1185">Reference proteome</keyword>
<dbReference type="Gene3D" id="1.10.555.10">
    <property type="entry name" value="Rho GTPase activation protein"/>
    <property type="match status" value="1"/>
</dbReference>
<dbReference type="PANTHER" id="PTHR12783">
    <property type="entry name" value="RALA BINDING PROTEIN 1 RALBP1"/>
    <property type="match status" value="1"/>
</dbReference>
<dbReference type="PROSITE" id="PS50238">
    <property type="entry name" value="RHOGAP"/>
    <property type="match status" value="1"/>
</dbReference>